<protein>
    <submittedName>
        <fullName evidence="1">Uncharacterized protein</fullName>
    </submittedName>
</protein>
<name>A0ACD5UAJ9_AVESA</name>
<reference evidence="1" key="2">
    <citation type="submission" date="2025-09" db="UniProtKB">
        <authorList>
            <consortium name="EnsemblPlants"/>
        </authorList>
    </citation>
    <scope>IDENTIFICATION</scope>
</reference>
<organism evidence="1 2">
    <name type="scientific">Avena sativa</name>
    <name type="common">Oat</name>
    <dbReference type="NCBI Taxonomy" id="4498"/>
    <lineage>
        <taxon>Eukaryota</taxon>
        <taxon>Viridiplantae</taxon>
        <taxon>Streptophyta</taxon>
        <taxon>Embryophyta</taxon>
        <taxon>Tracheophyta</taxon>
        <taxon>Spermatophyta</taxon>
        <taxon>Magnoliopsida</taxon>
        <taxon>Liliopsida</taxon>
        <taxon>Poales</taxon>
        <taxon>Poaceae</taxon>
        <taxon>BOP clade</taxon>
        <taxon>Pooideae</taxon>
        <taxon>Poodae</taxon>
        <taxon>Poeae</taxon>
        <taxon>Poeae Chloroplast Group 1 (Aveneae type)</taxon>
        <taxon>Aveninae</taxon>
        <taxon>Avena</taxon>
    </lineage>
</organism>
<sequence>MTRAGSRSPLAPRRTLPATVVDDTVAAAAVLLDRWHPEDSSSGRSLFLDSNTPDEADAFLRATKDLHRAMLFYASGLTAASDLHAGGHGLIQAQELLDTAMRRLQLELQILLSSLPNVLRFHRYHDDDDVVEEEDDPQGLRETSGHLRAVAEAMLAAGYGKECVSIFKARRRASVAAALQRLHGFSPSQQQATVQKLAWEQIDARMQSWLAGARAAFASVFAGERELCDRVFAGEHSSVGDAVFAAVAEDQATSILAFAEAAVARAKRAPERLFRVLDVHDALTETIVPAIVAAFGDKSEVTARAVTLAVTKVGDAARGMLASFEAAIEKEPAKATVAGGAVHPLTRYVMNYLMFLADYENALANIYSAEQFTDTTDIASGTGTAGSSSSDLSMASTSSSSSSTQRTLSLWSNPIGWLVSVLMRKLDAKAGNYREAALSYLFLANNTHYVAKKVGAGTKLEAVLGEDWAEAQRAKARGYVDVYVRAAWGSKVLRGGAMDEAVLEAVAMQERWVAADEDMGEALRVVARAAVVPTYRMFYRRQGAAARLTPGDVIGMIDGLFGGRTTSHSSSSSSDSCLVSI</sequence>
<keyword evidence="2" id="KW-1185">Reference proteome</keyword>
<dbReference type="Proteomes" id="UP001732700">
    <property type="component" value="Chromosome 2A"/>
</dbReference>
<evidence type="ECO:0000313" key="2">
    <source>
        <dbReference type="Proteomes" id="UP001732700"/>
    </source>
</evidence>
<proteinExistence type="predicted"/>
<accession>A0ACD5UAJ9</accession>
<evidence type="ECO:0000313" key="1">
    <source>
        <dbReference type="EnsemblPlants" id="AVESA.00010b.r2.2AG0216710.1.CDS.1"/>
    </source>
</evidence>
<reference evidence="1" key="1">
    <citation type="submission" date="2021-05" db="EMBL/GenBank/DDBJ databases">
        <authorList>
            <person name="Scholz U."/>
            <person name="Mascher M."/>
            <person name="Fiebig A."/>
        </authorList>
    </citation>
    <scope>NUCLEOTIDE SEQUENCE [LARGE SCALE GENOMIC DNA]</scope>
</reference>
<dbReference type="EnsemblPlants" id="AVESA.00010b.r2.2AG0216710.1">
    <property type="protein sequence ID" value="AVESA.00010b.r2.2AG0216710.1.CDS.1"/>
    <property type="gene ID" value="AVESA.00010b.r2.2AG0216710"/>
</dbReference>